<dbReference type="EMBL" id="MIGC01000519">
    <property type="protein sequence ID" value="PHJ24826.1"/>
    <property type="molecule type" value="Genomic_DNA"/>
</dbReference>
<evidence type="ECO:0000313" key="2">
    <source>
        <dbReference type="Proteomes" id="UP000221165"/>
    </source>
</evidence>
<proteinExistence type="predicted"/>
<organism evidence="1 2">
    <name type="scientific">Cystoisospora suis</name>
    <dbReference type="NCBI Taxonomy" id="483139"/>
    <lineage>
        <taxon>Eukaryota</taxon>
        <taxon>Sar</taxon>
        <taxon>Alveolata</taxon>
        <taxon>Apicomplexa</taxon>
        <taxon>Conoidasida</taxon>
        <taxon>Coccidia</taxon>
        <taxon>Eucoccidiorida</taxon>
        <taxon>Eimeriorina</taxon>
        <taxon>Sarcocystidae</taxon>
        <taxon>Cystoisospora</taxon>
    </lineage>
</organism>
<sequence>MKERHPTTTGYGSAFEDESNHLDITQRQFAALGLSFVRSGPPAKQEVLSLLLGLSQPPGVRHEETTLLSLPSQKLGSCE</sequence>
<comment type="caution">
    <text evidence="1">The sequence shown here is derived from an EMBL/GenBank/DDBJ whole genome shotgun (WGS) entry which is preliminary data.</text>
</comment>
<name>A0A2C6LDF5_9APIC</name>
<dbReference type="VEuPathDB" id="ToxoDB:CSUI_001321"/>
<dbReference type="Proteomes" id="UP000221165">
    <property type="component" value="Unassembled WGS sequence"/>
</dbReference>
<gene>
    <name evidence="1" type="ORF">CSUI_001321</name>
</gene>
<keyword evidence="2" id="KW-1185">Reference proteome</keyword>
<accession>A0A2C6LDF5</accession>
<dbReference type="RefSeq" id="XP_067926498.1">
    <property type="nucleotide sequence ID" value="XM_068061527.1"/>
</dbReference>
<protein>
    <submittedName>
        <fullName evidence="1">Uncharacterized protein</fullName>
    </submittedName>
</protein>
<dbReference type="AlphaFoldDB" id="A0A2C6LDF5"/>
<evidence type="ECO:0000313" key="1">
    <source>
        <dbReference type="EMBL" id="PHJ24826.1"/>
    </source>
</evidence>
<reference evidence="1 2" key="1">
    <citation type="journal article" date="2017" name="Int. J. Parasitol.">
        <title>The genome of the protozoan parasite Cystoisospora suis and a reverse vaccinology approach to identify vaccine candidates.</title>
        <authorList>
            <person name="Palmieri N."/>
            <person name="Shrestha A."/>
            <person name="Ruttkowski B."/>
            <person name="Beck T."/>
            <person name="Vogl C."/>
            <person name="Tomley F."/>
            <person name="Blake D.P."/>
            <person name="Joachim A."/>
        </authorList>
    </citation>
    <scope>NUCLEOTIDE SEQUENCE [LARGE SCALE GENOMIC DNA]</scope>
    <source>
        <strain evidence="1 2">Wien I</strain>
    </source>
</reference>
<dbReference type="GeneID" id="94424738"/>